<dbReference type="Proteomes" id="UP001521222">
    <property type="component" value="Unassembled WGS sequence"/>
</dbReference>
<gene>
    <name evidence="7" type="ORF">SLS59_000348</name>
</gene>
<evidence type="ECO:0000313" key="8">
    <source>
        <dbReference type="Proteomes" id="UP001521222"/>
    </source>
</evidence>
<evidence type="ECO:0000256" key="2">
    <source>
        <dbReference type="ARBA" id="ARBA00022448"/>
    </source>
</evidence>
<dbReference type="EMBL" id="JAKIXB020000001">
    <property type="protein sequence ID" value="KAL1611629.1"/>
    <property type="molecule type" value="Genomic_DNA"/>
</dbReference>
<reference evidence="7 8" key="1">
    <citation type="submission" date="2024-02" db="EMBL/GenBank/DDBJ databases">
        <title>De novo assembly and annotation of 12 fungi associated with fruit tree decline syndrome in Ontario, Canada.</title>
        <authorList>
            <person name="Sulman M."/>
            <person name="Ellouze W."/>
            <person name="Ilyukhin E."/>
        </authorList>
    </citation>
    <scope>NUCLEOTIDE SEQUENCE [LARGE SCALE GENOMIC DNA]</scope>
    <source>
        <strain evidence="7 8">M97-236</strain>
    </source>
</reference>
<keyword evidence="4 6" id="KW-1133">Transmembrane helix</keyword>
<comment type="subcellular location">
    <subcellularLocation>
        <location evidence="1">Membrane</location>
        <topology evidence="1">Multi-pass membrane protein</topology>
    </subcellularLocation>
</comment>
<evidence type="ECO:0008006" key="9">
    <source>
        <dbReference type="Google" id="ProtNLM"/>
    </source>
</evidence>
<sequence length="125" mass="13911">MAEEVRDASRYVPISLFWSYFANSIMAIVFLISFLFAIDDVEAAISHPSGYPFLYVFSNALSLEGVNALTIIVLLLVSAANVNFGASTARQTFAFARDRGLPFSGWIAKVDKKKEIPNLYMIYTL</sequence>
<accession>A0ABR3S4L3</accession>
<evidence type="ECO:0000256" key="1">
    <source>
        <dbReference type="ARBA" id="ARBA00004141"/>
    </source>
</evidence>
<dbReference type="Pfam" id="PF13520">
    <property type="entry name" value="AA_permease_2"/>
    <property type="match status" value="1"/>
</dbReference>
<name>A0ABR3S4L3_9PLEO</name>
<evidence type="ECO:0000256" key="4">
    <source>
        <dbReference type="ARBA" id="ARBA00022989"/>
    </source>
</evidence>
<proteinExistence type="predicted"/>
<feature type="transmembrane region" description="Helical" evidence="6">
    <location>
        <begin position="53"/>
        <end position="77"/>
    </location>
</feature>
<comment type="caution">
    <text evidence="7">The sequence shown here is derived from an EMBL/GenBank/DDBJ whole genome shotgun (WGS) entry which is preliminary data.</text>
</comment>
<keyword evidence="5 6" id="KW-0472">Membrane</keyword>
<keyword evidence="8" id="KW-1185">Reference proteome</keyword>
<keyword evidence="3 6" id="KW-0812">Transmembrane</keyword>
<evidence type="ECO:0000256" key="6">
    <source>
        <dbReference type="SAM" id="Phobius"/>
    </source>
</evidence>
<evidence type="ECO:0000313" key="7">
    <source>
        <dbReference type="EMBL" id="KAL1611629.1"/>
    </source>
</evidence>
<evidence type="ECO:0000256" key="5">
    <source>
        <dbReference type="ARBA" id="ARBA00023136"/>
    </source>
</evidence>
<feature type="transmembrane region" description="Helical" evidence="6">
    <location>
        <begin position="12"/>
        <end position="38"/>
    </location>
</feature>
<keyword evidence="2" id="KW-0813">Transport</keyword>
<dbReference type="Gene3D" id="1.20.1740.10">
    <property type="entry name" value="Amino acid/polyamine transporter I"/>
    <property type="match status" value="1"/>
</dbReference>
<evidence type="ECO:0000256" key="3">
    <source>
        <dbReference type="ARBA" id="ARBA00022692"/>
    </source>
</evidence>
<dbReference type="PANTHER" id="PTHR45649">
    <property type="entry name" value="AMINO-ACID PERMEASE BAT1"/>
    <property type="match status" value="1"/>
</dbReference>
<dbReference type="PANTHER" id="PTHR45649:SF4">
    <property type="entry name" value="TRANSPORTER, PUTATIVE (EUROFUNG)-RELATED"/>
    <property type="match status" value="1"/>
</dbReference>
<organism evidence="7 8">
    <name type="scientific">Nothophoma quercina</name>
    <dbReference type="NCBI Taxonomy" id="749835"/>
    <lineage>
        <taxon>Eukaryota</taxon>
        <taxon>Fungi</taxon>
        <taxon>Dikarya</taxon>
        <taxon>Ascomycota</taxon>
        <taxon>Pezizomycotina</taxon>
        <taxon>Dothideomycetes</taxon>
        <taxon>Pleosporomycetidae</taxon>
        <taxon>Pleosporales</taxon>
        <taxon>Pleosporineae</taxon>
        <taxon>Didymellaceae</taxon>
        <taxon>Nothophoma</taxon>
    </lineage>
</organism>
<dbReference type="InterPro" id="IPR002293">
    <property type="entry name" value="AA/rel_permease1"/>
</dbReference>
<protein>
    <recommendedName>
        <fullName evidence="9">Amino acid permease/ SLC12A domain-containing protein</fullName>
    </recommendedName>
</protein>